<dbReference type="EMBL" id="BAAACG010000009">
    <property type="protein sequence ID" value="GAA0740722.1"/>
    <property type="molecule type" value="Genomic_DNA"/>
</dbReference>
<dbReference type="Proteomes" id="UP001501510">
    <property type="component" value="Unassembled WGS sequence"/>
</dbReference>
<sequence length="255" mass="28497">MTSIVGKSKLTSNQMAEYVIRNKKNPKLNISIKELAEIFIEEGEIEGVRGDIAFCQAIKETGFFEYGGQVLPEQNNYAGIGALNNQARGKGAWFKSEREGVRAQIQHLKGYATVQSLKKDIVDPRYSILKSAGLLGTAPNFEDLNGKWAVPGDGYGESILSIYDKIKNIIIDNGDKSYNIKALILYNNDVDKRAAEYLSDYIKAPIIPLRTYFDYDSVENLYGIGKGEFPSKCKIINGEDRYDTIIEVLKFIGKI</sequence>
<dbReference type="RefSeq" id="WP_343761488.1">
    <property type="nucleotide sequence ID" value="NZ_BAAACG010000009.1"/>
</dbReference>
<dbReference type="Pfam" id="PF01832">
    <property type="entry name" value="Glucosaminidase"/>
    <property type="match status" value="1"/>
</dbReference>
<dbReference type="Gene3D" id="3.40.50.12090">
    <property type="match status" value="1"/>
</dbReference>
<reference evidence="3" key="1">
    <citation type="journal article" date="2019" name="Int. J. Syst. Evol. Microbiol.">
        <title>The Global Catalogue of Microorganisms (GCM) 10K type strain sequencing project: providing services to taxonomists for standard genome sequencing and annotation.</title>
        <authorList>
            <consortium name="The Broad Institute Genomics Platform"/>
            <consortium name="The Broad Institute Genome Sequencing Center for Infectious Disease"/>
            <person name="Wu L."/>
            <person name="Ma J."/>
        </authorList>
    </citation>
    <scope>NUCLEOTIDE SEQUENCE [LARGE SCALE GENOMIC DNA]</scope>
    <source>
        <strain evidence="3">JCM 1407</strain>
    </source>
</reference>
<evidence type="ECO:0000313" key="3">
    <source>
        <dbReference type="Proteomes" id="UP001501510"/>
    </source>
</evidence>
<keyword evidence="3" id="KW-1185">Reference proteome</keyword>
<feature type="domain" description="Mannosyl-glycoprotein endo-beta-N-acetylglucosamidase-like" evidence="1">
    <location>
        <begin position="37"/>
        <end position="166"/>
    </location>
</feature>
<comment type="caution">
    <text evidence="2">The sequence shown here is derived from an EMBL/GenBank/DDBJ whole genome shotgun (WGS) entry which is preliminary data.</text>
</comment>
<gene>
    <name evidence="2" type="ORF">GCM10008906_21100</name>
</gene>
<dbReference type="InterPro" id="IPR002901">
    <property type="entry name" value="MGlyc_endo_b_GlcNAc-like_dom"/>
</dbReference>
<name>A0ABP3UQU0_9CLOT</name>
<evidence type="ECO:0000259" key="1">
    <source>
        <dbReference type="Pfam" id="PF01832"/>
    </source>
</evidence>
<accession>A0ABP3UQU0</accession>
<evidence type="ECO:0000313" key="2">
    <source>
        <dbReference type="EMBL" id="GAA0740722.1"/>
    </source>
</evidence>
<protein>
    <recommendedName>
        <fullName evidence="1">Mannosyl-glycoprotein endo-beta-N-acetylglucosamidase-like domain-containing protein</fullName>
    </recommendedName>
</protein>
<proteinExistence type="predicted"/>
<organism evidence="2 3">
    <name type="scientific">Clostridium oceanicum</name>
    <dbReference type="NCBI Taxonomy" id="1543"/>
    <lineage>
        <taxon>Bacteria</taxon>
        <taxon>Bacillati</taxon>
        <taxon>Bacillota</taxon>
        <taxon>Clostridia</taxon>
        <taxon>Eubacteriales</taxon>
        <taxon>Clostridiaceae</taxon>
        <taxon>Clostridium</taxon>
    </lineage>
</organism>